<proteinExistence type="predicted"/>
<name>A0ABW4MAA5_9HYPH</name>
<dbReference type="EMBL" id="JBHUEQ010000032">
    <property type="protein sequence ID" value="MFD1747176.1"/>
    <property type="molecule type" value="Genomic_DNA"/>
</dbReference>
<keyword evidence="1" id="KW-0472">Membrane</keyword>
<protein>
    <recommendedName>
        <fullName evidence="4">Transmembrane protein</fullName>
    </recommendedName>
</protein>
<reference evidence="3" key="1">
    <citation type="journal article" date="2019" name="Int. J. Syst. Evol. Microbiol.">
        <title>The Global Catalogue of Microorganisms (GCM) 10K type strain sequencing project: providing services to taxonomists for standard genome sequencing and annotation.</title>
        <authorList>
            <consortium name="The Broad Institute Genomics Platform"/>
            <consortium name="The Broad Institute Genome Sequencing Center for Infectious Disease"/>
            <person name="Wu L."/>
            <person name="Ma J."/>
        </authorList>
    </citation>
    <scope>NUCLEOTIDE SEQUENCE [LARGE SCALE GENOMIC DNA]</scope>
    <source>
        <strain evidence="3">CG52</strain>
    </source>
</reference>
<dbReference type="Proteomes" id="UP001597322">
    <property type="component" value="Unassembled WGS sequence"/>
</dbReference>
<keyword evidence="1" id="KW-1133">Transmembrane helix</keyword>
<keyword evidence="1" id="KW-0812">Transmembrane</keyword>
<accession>A0ABW4MAA5</accession>
<evidence type="ECO:0008006" key="4">
    <source>
        <dbReference type="Google" id="ProtNLM"/>
    </source>
</evidence>
<evidence type="ECO:0000313" key="3">
    <source>
        <dbReference type="Proteomes" id="UP001597322"/>
    </source>
</evidence>
<organism evidence="2 3">
    <name type="scientific">Rhizobium helianthi</name>
    <dbReference type="NCBI Taxonomy" id="1132695"/>
    <lineage>
        <taxon>Bacteria</taxon>
        <taxon>Pseudomonadati</taxon>
        <taxon>Pseudomonadota</taxon>
        <taxon>Alphaproteobacteria</taxon>
        <taxon>Hyphomicrobiales</taxon>
        <taxon>Rhizobiaceae</taxon>
        <taxon>Rhizobium/Agrobacterium group</taxon>
        <taxon>Rhizobium</taxon>
    </lineage>
</organism>
<sequence>MQNIRAFLYGLIGIAAIGTLVLFTASITLAFAGMLAVFTVIKALSPRPKPQPVRARANGQKREMRVWNDGRGTIIDL</sequence>
<comment type="caution">
    <text evidence="2">The sequence shown here is derived from an EMBL/GenBank/DDBJ whole genome shotgun (WGS) entry which is preliminary data.</text>
</comment>
<gene>
    <name evidence="2" type="ORF">ACFSE1_17030</name>
</gene>
<dbReference type="RefSeq" id="WP_377403959.1">
    <property type="nucleotide sequence ID" value="NZ_JBHUEQ010000032.1"/>
</dbReference>
<feature type="transmembrane region" description="Helical" evidence="1">
    <location>
        <begin position="6"/>
        <end position="39"/>
    </location>
</feature>
<evidence type="ECO:0000256" key="1">
    <source>
        <dbReference type="SAM" id="Phobius"/>
    </source>
</evidence>
<keyword evidence="3" id="KW-1185">Reference proteome</keyword>
<evidence type="ECO:0000313" key="2">
    <source>
        <dbReference type="EMBL" id="MFD1747176.1"/>
    </source>
</evidence>